<dbReference type="HOGENOM" id="CLU_066171_0_0_7"/>
<protein>
    <submittedName>
        <fullName evidence="2">Uncharacterized protein</fullName>
    </submittedName>
</protein>
<dbReference type="EMBL" id="CP001804">
    <property type="protein sequence ID" value="ACY16542.1"/>
    <property type="molecule type" value="Genomic_DNA"/>
</dbReference>
<evidence type="ECO:0000256" key="1">
    <source>
        <dbReference type="SAM" id="MobiDB-lite"/>
    </source>
</evidence>
<dbReference type="eggNOG" id="COG4850">
    <property type="taxonomic scope" value="Bacteria"/>
</dbReference>
<dbReference type="InterPro" id="IPR036412">
    <property type="entry name" value="HAD-like_sf"/>
</dbReference>
<dbReference type="KEGG" id="hoh:Hoch_4043"/>
<dbReference type="AlphaFoldDB" id="D0LJG8"/>
<name>D0LJG8_HALO1</name>
<sequence length="375" mass="42138">MSERRPQRGGQRSGAASGYLQHVVRLDLDKTYLRSEFDTLRDLVKSAFEPAAKKQAYPGATAMLRALRQNEGYRICILSGSPTQMRGVLSAKLALDGIEYDEFVLKNNLRNLRRGRLRAVRAQIPYKLPTLLESRVNQGAVAPETLFGDDAEADAIVYSIYGDLLAGNIPEDELERILRAARAYDDDIERTLGLAKRLVKQDSVQRILIHLDQRSPTALFSRFGARLVPIYNYFQAALLLYADGHLGARQVFFVARDMLRSAEFSIHTLANSLQDLLRRGRMSVEVAQRLADQAAKAAKSGALAQSDVAGDKSGPALPPFDQVARVFADRVRQLGNAAPIQWPSERKRIDYVNLVDSEHQERRAKKRARVRNRRR</sequence>
<evidence type="ECO:0000313" key="2">
    <source>
        <dbReference type="EMBL" id="ACY16542.1"/>
    </source>
</evidence>
<dbReference type="Gene3D" id="3.40.50.1000">
    <property type="entry name" value="HAD superfamily/HAD-like"/>
    <property type="match status" value="1"/>
</dbReference>
<reference evidence="2 3" key="1">
    <citation type="journal article" date="2010" name="Stand. Genomic Sci.">
        <title>Complete genome sequence of Haliangium ochraceum type strain (SMP-2).</title>
        <authorList>
            <consortium name="US DOE Joint Genome Institute (JGI-PGF)"/>
            <person name="Ivanova N."/>
            <person name="Daum C."/>
            <person name="Lang E."/>
            <person name="Abt B."/>
            <person name="Kopitz M."/>
            <person name="Saunders E."/>
            <person name="Lapidus A."/>
            <person name="Lucas S."/>
            <person name="Glavina Del Rio T."/>
            <person name="Nolan M."/>
            <person name="Tice H."/>
            <person name="Copeland A."/>
            <person name="Cheng J.F."/>
            <person name="Chen F."/>
            <person name="Bruce D."/>
            <person name="Goodwin L."/>
            <person name="Pitluck S."/>
            <person name="Mavromatis K."/>
            <person name="Pati A."/>
            <person name="Mikhailova N."/>
            <person name="Chen A."/>
            <person name="Palaniappan K."/>
            <person name="Land M."/>
            <person name="Hauser L."/>
            <person name="Chang Y.J."/>
            <person name="Jeffries C.D."/>
            <person name="Detter J.C."/>
            <person name="Brettin T."/>
            <person name="Rohde M."/>
            <person name="Goker M."/>
            <person name="Bristow J."/>
            <person name="Markowitz V."/>
            <person name="Eisen J.A."/>
            <person name="Hugenholtz P."/>
            <person name="Kyrpides N.C."/>
            <person name="Klenk H.P."/>
        </authorList>
    </citation>
    <scope>NUCLEOTIDE SEQUENCE [LARGE SCALE GENOMIC DNA]</scope>
    <source>
        <strain evidence="3">DSM 14365 / CIP 107738 / JCM 11303 / AJ 13395 / SMP-2</strain>
    </source>
</reference>
<dbReference type="RefSeq" id="WP_012829140.1">
    <property type="nucleotide sequence ID" value="NC_013440.1"/>
</dbReference>
<dbReference type="OrthoDB" id="5494403at2"/>
<dbReference type="STRING" id="502025.Hoch_4043"/>
<dbReference type="Proteomes" id="UP000001880">
    <property type="component" value="Chromosome"/>
</dbReference>
<proteinExistence type="predicted"/>
<keyword evidence="3" id="KW-1185">Reference proteome</keyword>
<evidence type="ECO:0000313" key="3">
    <source>
        <dbReference type="Proteomes" id="UP000001880"/>
    </source>
</evidence>
<accession>D0LJG8</accession>
<feature type="region of interest" description="Disordered" evidence="1">
    <location>
        <begin position="356"/>
        <end position="375"/>
    </location>
</feature>
<gene>
    <name evidence="2" type="ordered locus">Hoch_4043</name>
</gene>
<feature type="compositionally biased region" description="Basic residues" evidence="1">
    <location>
        <begin position="362"/>
        <end position="375"/>
    </location>
</feature>
<organism evidence="2 3">
    <name type="scientific">Haliangium ochraceum (strain DSM 14365 / JCM 11303 / SMP-2)</name>
    <dbReference type="NCBI Taxonomy" id="502025"/>
    <lineage>
        <taxon>Bacteria</taxon>
        <taxon>Pseudomonadati</taxon>
        <taxon>Myxococcota</taxon>
        <taxon>Polyangia</taxon>
        <taxon>Haliangiales</taxon>
        <taxon>Kofleriaceae</taxon>
        <taxon>Haliangium</taxon>
    </lineage>
</organism>
<dbReference type="InterPro" id="IPR023214">
    <property type="entry name" value="HAD_sf"/>
</dbReference>
<dbReference type="SUPFAM" id="SSF56784">
    <property type="entry name" value="HAD-like"/>
    <property type="match status" value="1"/>
</dbReference>